<keyword evidence="1" id="KW-1133">Transmembrane helix</keyword>
<keyword evidence="1" id="KW-0812">Transmembrane</keyword>
<proteinExistence type="predicted"/>
<dbReference type="AlphaFoldDB" id="A0A1M5NA33"/>
<name>A0A1M5NA33_9FIRM</name>
<gene>
    <name evidence="2" type="ORF">SAMN04488530_10967</name>
</gene>
<reference evidence="3" key="1">
    <citation type="submission" date="2016-11" db="EMBL/GenBank/DDBJ databases">
        <authorList>
            <person name="Varghese N."/>
            <person name="Submissions S."/>
        </authorList>
    </citation>
    <scope>NUCLEOTIDE SEQUENCE [LARGE SCALE GENOMIC DNA]</scope>
    <source>
        <strain evidence="3">DSM 2635</strain>
    </source>
</reference>
<keyword evidence="3" id="KW-1185">Reference proteome</keyword>
<dbReference type="EMBL" id="FQWX01000009">
    <property type="protein sequence ID" value="SHG86351.1"/>
    <property type="molecule type" value="Genomic_DNA"/>
</dbReference>
<keyword evidence="1" id="KW-0472">Membrane</keyword>
<accession>A0A1M5NA33</accession>
<feature type="transmembrane region" description="Helical" evidence="1">
    <location>
        <begin position="38"/>
        <end position="62"/>
    </location>
</feature>
<protein>
    <submittedName>
        <fullName evidence="2">Uncharacterized protein</fullName>
    </submittedName>
</protein>
<evidence type="ECO:0000313" key="3">
    <source>
        <dbReference type="Proteomes" id="UP000243255"/>
    </source>
</evidence>
<sequence length="124" mass="14204">MKIFYKFVIFKYNKYYSSSVQSKGVSNGVNSFKGILRIFIKSAIICFSITFVMAIVNLIMGIHIGLRYYFMMATVLTVCLSSGLVLLNSRRLFAARPKVIKKVKRAPVKKTQVSHTRVQRRKIS</sequence>
<dbReference type="Proteomes" id="UP000243255">
    <property type="component" value="Unassembled WGS sequence"/>
</dbReference>
<organism evidence="2 3">
    <name type="scientific">Asaccharospora irregularis DSM 2635</name>
    <dbReference type="NCBI Taxonomy" id="1121321"/>
    <lineage>
        <taxon>Bacteria</taxon>
        <taxon>Bacillati</taxon>
        <taxon>Bacillota</taxon>
        <taxon>Clostridia</taxon>
        <taxon>Peptostreptococcales</taxon>
        <taxon>Peptostreptococcaceae</taxon>
        <taxon>Asaccharospora</taxon>
    </lineage>
</organism>
<evidence type="ECO:0000256" key="1">
    <source>
        <dbReference type="SAM" id="Phobius"/>
    </source>
</evidence>
<evidence type="ECO:0000313" key="2">
    <source>
        <dbReference type="EMBL" id="SHG86351.1"/>
    </source>
</evidence>
<feature type="transmembrane region" description="Helical" evidence="1">
    <location>
        <begin position="68"/>
        <end position="87"/>
    </location>
</feature>
<dbReference type="STRING" id="1121321.SAMN04488530_10967"/>